<reference evidence="1 2" key="2">
    <citation type="submission" date="2018-07" db="EMBL/GenBank/DDBJ databases">
        <title>Pontibacter sp. 2b14 genomic sequence and assembly.</title>
        <authorList>
            <person name="Du Z.-J."/>
        </authorList>
    </citation>
    <scope>NUCLEOTIDE SEQUENCE [LARGE SCALE GENOMIC DNA]</scope>
    <source>
        <strain evidence="1 2">2b14</strain>
    </source>
</reference>
<comment type="caution">
    <text evidence="1">The sequence shown here is derived from an EMBL/GenBank/DDBJ whole genome shotgun (WGS) entry which is preliminary data.</text>
</comment>
<dbReference type="Proteomes" id="UP000251692">
    <property type="component" value="Unassembled WGS sequence"/>
</dbReference>
<reference evidence="1 2" key="1">
    <citation type="submission" date="2018-06" db="EMBL/GenBank/DDBJ databases">
        <authorList>
            <person name="Liu Z.-W."/>
        </authorList>
    </citation>
    <scope>NUCLEOTIDE SEQUENCE [LARGE SCALE GENOMIC DNA]</scope>
    <source>
        <strain evidence="1 2">2b14</strain>
    </source>
</reference>
<evidence type="ECO:0008006" key="3">
    <source>
        <dbReference type="Google" id="ProtNLM"/>
    </source>
</evidence>
<dbReference type="AlphaFoldDB" id="A0A364RG79"/>
<sequence>MRFLLILIPFVFIVGCFEADAQILNIERARADRDSVNFLTGKAGFNFSLFNRNAGKANPNNYLQLNFTGDVAYISGKHSYLLLNYFNYMLVNYNSEERTTVASTGYSHFRVNFLKANKLSYEAFAQVQADKARGLDLRTLAGAGLRYRLLRTENANLFAGSGLMHEHETWEEPELEGVNQTADLIKWTNYISTKVKFNDYVGTEAIVYYQTGYDKTIENFRNRVSGDVALQVKLNGRLSFRTTFNCTFEDRPLVPVTKFVYAVTNGIQVEF</sequence>
<name>A0A364RG79_9BACT</name>
<dbReference type="PROSITE" id="PS51257">
    <property type="entry name" value="PROKAR_LIPOPROTEIN"/>
    <property type="match status" value="1"/>
</dbReference>
<gene>
    <name evidence="1" type="ORF">DP923_08830</name>
</gene>
<dbReference type="Pfam" id="PF04338">
    <property type="entry name" value="DUF481"/>
    <property type="match status" value="1"/>
</dbReference>
<dbReference type="OrthoDB" id="6118633at2"/>
<keyword evidence="2" id="KW-1185">Reference proteome</keyword>
<evidence type="ECO:0000313" key="2">
    <source>
        <dbReference type="Proteomes" id="UP000251692"/>
    </source>
</evidence>
<accession>A0A364RG79</accession>
<proteinExistence type="predicted"/>
<protein>
    <recommendedName>
        <fullName evidence="3">DUF481 domain-containing protein</fullName>
    </recommendedName>
</protein>
<dbReference type="RefSeq" id="WP_112305451.1">
    <property type="nucleotide sequence ID" value="NZ_QMDV01000002.1"/>
</dbReference>
<evidence type="ECO:0000313" key="1">
    <source>
        <dbReference type="EMBL" id="RAU83301.1"/>
    </source>
</evidence>
<dbReference type="EMBL" id="QMDV01000002">
    <property type="protein sequence ID" value="RAU83301.1"/>
    <property type="molecule type" value="Genomic_DNA"/>
</dbReference>
<dbReference type="InterPro" id="IPR007433">
    <property type="entry name" value="DUF481"/>
</dbReference>
<organism evidence="1 2">
    <name type="scientific">Pontibacter arcticus</name>
    <dbReference type="NCBI Taxonomy" id="2080288"/>
    <lineage>
        <taxon>Bacteria</taxon>
        <taxon>Pseudomonadati</taxon>
        <taxon>Bacteroidota</taxon>
        <taxon>Cytophagia</taxon>
        <taxon>Cytophagales</taxon>
        <taxon>Hymenobacteraceae</taxon>
        <taxon>Pontibacter</taxon>
    </lineage>
</organism>